<keyword evidence="4" id="KW-1185">Reference proteome</keyword>
<dbReference type="EMBL" id="BGPR01203505">
    <property type="protein sequence ID" value="GBN24179.1"/>
    <property type="molecule type" value="Genomic_DNA"/>
</dbReference>
<dbReference type="EMBL" id="BGPR01203562">
    <property type="protein sequence ID" value="GBN24324.1"/>
    <property type="molecule type" value="Genomic_DNA"/>
</dbReference>
<dbReference type="EMBL" id="BGPR01203544">
    <property type="protein sequence ID" value="GBN24279.1"/>
    <property type="molecule type" value="Genomic_DNA"/>
</dbReference>
<proteinExistence type="predicted"/>
<evidence type="ECO:0000313" key="3">
    <source>
        <dbReference type="EMBL" id="GBN24324.1"/>
    </source>
</evidence>
<sequence>MTALKDFKVGWIAVEAFIYSRSIIQEKQKHGEDKMIVTYIYKLHYATEYPLTESWYLKKPAFHLIDVWSCQVAGNQQSRNKIYNIVRFILANSQLVSSDP</sequence>
<protein>
    <submittedName>
        <fullName evidence="1">Uncharacterized protein</fullName>
    </submittedName>
</protein>
<reference evidence="1 4" key="1">
    <citation type="journal article" date="2019" name="Sci. Rep.">
        <title>Orb-weaving spider Araneus ventricosus genome elucidates the spidroin gene catalogue.</title>
        <authorList>
            <person name="Kono N."/>
            <person name="Nakamura H."/>
            <person name="Ohtoshi R."/>
            <person name="Moran D.A.P."/>
            <person name="Shinohara A."/>
            <person name="Yoshida Y."/>
            <person name="Fujiwara M."/>
            <person name="Mori M."/>
            <person name="Tomita M."/>
            <person name="Arakawa K."/>
        </authorList>
    </citation>
    <scope>NUCLEOTIDE SEQUENCE [LARGE SCALE GENOMIC DNA]</scope>
</reference>
<organism evidence="1 4">
    <name type="scientific">Araneus ventricosus</name>
    <name type="common">Orbweaver spider</name>
    <name type="synonym">Epeira ventricosa</name>
    <dbReference type="NCBI Taxonomy" id="182803"/>
    <lineage>
        <taxon>Eukaryota</taxon>
        <taxon>Metazoa</taxon>
        <taxon>Ecdysozoa</taxon>
        <taxon>Arthropoda</taxon>
        <taxon>Chelicerata</taxon>
        <taxon>Arachnida</taxon>
        <taxon>Araneae</taxon>
        <taxon>Araneomorphae</taxon>
        <taxon>Entelegynae</taxon>
        <taxon>Araneoidea</taxon>
        <taxon>Araneidae</taxon>
        <taxon>Araneus</taxon>
    </lineage>
</organism>
<evidence type="ECO:0000313" key="4">
    <source>
        <dbReference type="Proteomes" id="UP000499080"/>
    </source>
</evidence>
<gene>
    <name evidence="1" type="ORF">AVEN_100985_1</name>
    <name evidence="2" type="ORF">AVEN_111199_1</name>
    <name evidence="3" type="ORF">AVEN_183753_1</name>
</gene>
<dbReference type="Proteomes" id="UP000499080">
    <property type="component" value="Unassembled WGS sequence"/>
</dbReference>
<name>A0A4Y2MC29_ARAVE</name>
<evidence type="ECO:0000313" key="2">
    <source>
        <dbReference type="EMBL" id="GBN24279.1"/>
    </source>
</evidence>
<accession>A0A4Y2MC29</accession>
<evidence type="ECO:0000313" key="1">
    <source>
        <dbReference type="EMBL" id="GBN24179.1"/>
    </source>
</evidence>
<comment type="caution">
    <text evidence="1">The sequence shown here is derived from an EMBL/GenBank/DDBJ whole genome shotgun (WGS) entry which is preliminary data.</text>
</comment>
<dbReference type="AlphaFoldDB" id="A0A4Y2MC29"/>